<dbReference type="CDD" id="cd13901">
    <property type="entry name" value="CuRO_3_MaLCC_like"/>
    <property type="match status" value="1"/>
</dbReference>
<reference evidence="11" key="1">
    <citation type="submission" date="2021-03" db="EMBL/GenBank/DDBJ databases">
        <authorList>
            <person name="Tagirdzhanova G."/>
        </authorList>
    </citation>
    <scope>NUCLEOTIDE SEQUENCE</scope>
</reference>
<keyword evidence="4" id="KW-0560">Oxidoreductase</keyword>
<evidence type="ECO:0000313" key="12">
    <source>
        <dbReference type="Proteomes" id="UP000664521"/>
    </source>
</evidence>
<dbReference type="InterPro" id="IPR011707">
    <property type="entry name" value="Cu-oxidase-like_N"/>
</dbReference>
<evidence type="ECO:0000259" key="9">
    <source>
        <dbReference type="Pfam" id="PF07731"/>
    </source>
</evidence>
<feature type="domain" description="Plastocyanin-like" evidence="9">
    <location>
        <begin position="421"/>
        <end position="538"/>
    </location>
</feature>
<accession>A0A8H3IJU4</accession>
<dbReference type="Pfam" id="PF07732">
    <property type="entry name" value="Cu-oxidase_3"/>
    <property type="match status" value="1"/>
</dbReference>
<dbReference type="InterPro" id="IPR045087">
    <property type="entry name" value="Cu-oxidase_fam"/>
</dbReference>
<dbReference type="EMBL" id="CAJPDS010000028">
    <property type="protein sequence ID" value="CAF9921473.1"/>
    <property type="molecule type" value="Genomic_DNA"/>
</dbReference>
<gene>
    <name evidence="11" type="primary">LCC2</name>
    <name evidence="11" type="ORF">HETSPECPRED_004559</name>
</gene>
<comment type="similarity">
    <text evidence="1">Belongs to the multicopper oxidase family.</text>
</comment>
<protein>
    <submittedName>
        <fullName evidence="11">Laccase, multicopper oxidase, benzenediol:oxygen oxidorectuctase</fullName>
    </submittedName>
</protein>
<name>A0A8H3IJU4_9LECA</name>
<comment type="caution">
    <text evidence="11">The sequence shown here is derived from an EMBL/GenBank/DDBJ whole genome shotgun (WGS) entry which is preliminary data.</text>
</comment>
<evidence type="ECO:0000256" key="4">
    <source>
        <dbReference type="ARBA" id="ARBA00023002"/>
    </source>
</evidence>
<sequence length="574" mass="63373">MKNSLFASLTGCIGFATALLLPKDVSLSKRSPSLQPRNTSCANTATSRGCWGDYSIDTNYYENFPDTGVTREYWLHAQNTTLAPDGVERLTLNFNGSIPGPLISADWGDTIIVHVTNGMTLNGTAIHWHGLRQLNNNEYDGVPGVTQCPIAPGETMTYKFRATEYGSSWYHSHYTLQYGDGLFGPIIINGPATADYDEDLGMLTLSDWGHQDVFSLWDAVQATAAPAVLENGLINGTNTYGDGGSRYQTVFKPGKKYRIRIVNAAVEAHFRFSIDNHSLKVIANDFVPLVPYETDNIVISMGQRYDMIVEAKTNRTTDNYWLRATWQSSCNLNQNPNNILGIVRYNPSSTANPTTTINGNWTDNCGDEPYESLVPHLSLNAGQNGNYSTLDLGAQFPPLLKWTINNSSLYLNWSDPTNLIIANGGSVFPTPYNVYAIPKPNAWVYWVLNDLSNAPPAHPIHLHGHDAFVLAQGQGNYSPSTTVLKFDNPPRRDTATLPSGGFLVLGFKTDNPGSWLMHCHIAWHASEGLALQFVERENEIEVEPAVKELLDGTCETWDKYSSANVIYQQVDSGI</sequence>
<dbReference type="AlphaFoldDB" id="A0A8H3IJU4"/>
<keyword evidence="6" id="KW-0325">Glycoprotein</keyword>
<organism evidence="11 12">
    <name type="scientific">Heterodermia speciosa</name>
    <dbReference type="NCBI Taxonomy" id="116794"/>
    <lineage>
        <taxon>Eukaryota</taxon>
        <taxon>Fungi</taxon>
        <taxon>Dikarya</taxon>
        <taxon>Ascomycota</taxon>
        <taxon>Pezizomycotina</taxon>
        <taxon>Lecanoromycetes</taxon>
        <taxon>OSLEUM clade</taxon>
        <taxon>Lecanoromycetidae</taxon>
        <taxon>Caliciales</taxon>
        <taxon>Physciaceae</taxon>
        <taxon>Heterodermia</taxon>
    </lineage>
</organism>
<evidence type="ECO:0000256" key="7">
    <source>
        <dbReference type="SAM" id="SignalP"/>
    </source>
</evidence>
<feature type="chain" id="PRO_5034790689" evidence="7">
    <location>
        <begin position="19"/>
        <end position="574"/>
    </location>
</feature>
<keyword evidence="7" id="KW-0732">Signal</keyword>
<evidence type="ECO:0000313" key="11">
    <source>
        <dbReference type="EMBL" id="CAF9921473.1"/>
    </source>
</evidence>
<dbReference type="PROSITE" id="PS00079">
    <property type="entry name" value="MULTICOPPER_OXIDASE1"/>
    <property type="match status" value="1"/>
</dbReference>
<dbReference type="Pfam" id="PF00394">
    <property type="entry name" value="Cu-oxidase"/>
    <property type="match status" value="1"/>
</dbReference>
<feature type="signal peptide" evidence="7">
    <location>
        <begin position="1"/>
        <end position="18"/>
    </location>
</feature>
<evidence type="ECO:0000259" key="8">
    <source>
        <dbReference type="Pfam" id="PF00394"/>
    </source>
</evidence>
<dbReference type="GO" id="GO:0016491">
    <property type="term" value="F:oxidoreductase activity"/>
    <property type="evidence" value="ECO:0007669"/>
    <property type="project" value="UniProtKB-KW"/>
</dbReference>
<dbReference type="InterPro" id="IPR011706">
    <property type="entry name" value="Cu-oxidase_C"/>
</dbReference>
<dbReference type="Gene3D" id="2.60.40.420">
    <property type="entry name" value="Cupredoxins - blue copper proteins"/>
    <property type="match status" value="3"/>
</dbReference>
<dbReference type="FunFam" id="2.60.40.420:FF:000021">
    <property type="entry name" value="Extracellular dihydrogeodin oxidase/laccase"/>
    <property type="match status" value="1"/>
</dbReference>
<proteinExistence type="inferred from homology"/>
<evidence type="ECO:0000256" key="6">
    <source>
        <dbReference type="ARBA" id="ARBA00023180"/>
    </source>
</evidence>
<dbReference type="Pfam" id="PF07731">
    <property type="entry name" value="Cu-oxidase_2"/>
    <property type="match status" value="1"/>
</dbReference>
<keyword evidence="12" id="KW-1185">Reference proteome</keyword>
<dbReference type="PANTHER" id="PTHR11709">
    <property type="entry name" value="MULTI-COPPER OXIDASE"/>
    <property type="match status" value="1"/>
</dbReference>
<evidence type="ECO:0000256" key="2">
    <source>
        <dbReference type="ARBA" id="ARBA00022723"/>
    </source>
</evidence>
<dbReference type="InterPro" id="IPR033138">
    <property type="entry name" value="Cu_oxidase_CS"/>
</dbReference>
<dbReference type="SUPFAM" id="SSF49503">
    <property type="entry name" value="Cupredoxins"/>
    <property type="match status" value="3"/>
</dbReference>
<dbReference type="OrthoDB" id="2121828at2759"/>
<dbReference type="PROSITE" id="PS00080">
    <property type="entry name" value="MULTICOPPER_OXIDASE2"/>
    <property type="match status" value="1"/>
</dbReference>
<dbReference type="InterPro" id="IPR001117">
    <property type="entry name" value="Cu-oxidase_2nd"/>
</dbReference>
<dbReference type="CDD" id="cd13880">
    <property type="entry name" value="CuRO_2_MaLCC_like"/>
    <property type="match status" value="1"/>
</dbReference>
<dbReference type="CDD" id="cd13854">
    <property type="entry name" value="CuRO_1_MaLCC_like"/>
    <property type="match status" value="1"/>
</dbReference>
<dbReference type="InterPro" id="IPR008972">
    <property type="entry name" value="Cupredoxin"/>
</dbReference>
<keyword evidence="2" id="KW-0479">Metal-binding</keyword>
<evidence type="ECO:0000259" key="10">
    <source>
        <dbReference type="Pfam" id="PF07732"/>
    </source>
</evidence>
<dbReference type="GO" id="GO:0005507">
    <property type="term" value="F:copper ion binding"/>
    <property type="evidence" value="ECO:0007669"/>
    <property type="project" value="InterPro"/>
</dbReference>
<evidence type="ECO:0000256" key="5">
    <source>
        <dbReference type="ARBA" id="ARBA00023008"/>
    </source>
</evidence>
<dbReference type="InterPro" id="IPR002355">
    <property type="entry name" value="Cu_oxidase_Cu_BS"/>
</dbReference>
<evidence type="ECO:0000256" key="1">
    <source>
        <dbReference type="ARBA" id="ARBA00010609"/>
    </source>
</evidence>
<evidence type="ECO:0000256" key="3">
    <source>
        <dbReference type="ARBA" id="ARBA00022737"/>
    </source>
</evidence>
<dbReference type="PANTHER" id="PTHR11709:SF71">
    <property type="entry name" value="OXIDOREDUCTASE TPCJ"/>
    <property type="match status" value="1"/>
</dbReference>
<dbReference type="FunFam" id="2.60.40.420:FF:000038">
    <property type="entry name" value="Extracellular dihydrogeodin oxidase/laccase"/>
    <property type="match status" value="1"/>
</dbReference>
<keyword evidence="3" id="KW-0677">Repeat</keyword>
<keyword evidence="5" id="KW-0186">Copper</keyword>
<feature type="domain" description="Plastocyanin-like" evidence="8">
    <location>
        <begin position="202"/>
        <end position="347"/>
    </location>
</feature>
<dbReference type="Proteomes" id="UP000664521">
    <property type="component" value="Unassembled WGS sequence"/>
</dbReference>
<feature type="domain" description="Plastocyanin-like" evidence="10">
    <location>
        <begin position="78"/>
        <end position="191"/>
    </location>
</feature>